<reference evidence="6 7" key="1">
    <citation type="submission" date="2024-04" db="EMBL/GenBank/DDBJ databases">
        <title>Genome assembly C_amara_ONT_v2.</title>
        <authorList>
            <person name="Yant L."/>
            <person name="Moore C."/>
            <person name="Slenker M."/>
        </authorList>
    </citation>
    <scope>NUCLEOTIDE SEQUENCE [LARGE SCALE GENOMIC DNA]</scope>
    <source>
        <tissue evidence="6">Leaf</tissue>
    </source>
</reference>
<dbReference type="Pfam" id="PF13639">
    <property type="entry name" value="zf-RING_2"/>
    <property type="match status" value="1"/>
</dbReference>
<dbReference type="Gene3D" id="3.30.40.10">
    <property type="entry name" value="Zinc/RING finger domain, C3HC4 (zinc finger)"/>
    <property type="match status" value="1"/>
</dbReference>
<dbReference type="AlphaFoldDB" id="A0ABD0ZYD4"/>
<organism evidence="6 7">
    <name type="scientific">Cardamine amara subsp. amara</name>
    <dbReference type="NCBI Taxonomy" id="228776"/>
    <lineage>
        <taxon>Eukaryota</taxon>
        <taxon>Viridiplantae</taxon>
        <taxon>Streptophyta</taxon>
        <taxon>Embryophyta</taxon>
        <taxon>Tracheophyta</taxon>
        <taxon>Spermatophyta</taxon>
        <taxon>Magnoliopsida</taxon>
        <taxon>eudicotyledons</taxon>
        <taxon>Gunneridae</taxon>
        <taxon>Pentapetalae</taxon>
        <taxon>rosids</taxon>
        <taxon>malvids</taxon>
        <taxon>Brassicales</taxon>
        <taxon>Brassicaceae</taxon>
        <taxon>Cardamineae</taxon>
        <taxon>Cardamine</taxon>
    </lineage>
</organism>
<proteinExistence type="predicted"/>
<keyword evidence="1" id="KW-0479">Metal-binding</keyword>
<evidence type="ECO:0000256" key="3">
    <source>
        <dbReference type="ARBA" id="ARBA00022833"/>
    </source>
</evidence>
<evidence type="ECO:0000256" key="2">
    <source>
        <dbReference type="ARBA" id="ARBA00022771"/>
    </source>
</evidence>
<comment type="caution">
    <text evidence="6">The sequence shown here is derived from an EMBL/GenBank/DDBJ whole genome shotgun (WGS) entry which is preliminary data.</text>
</comment>
<keyword evidence="3" id="KW-0862">Zinc</keyword>
<name>A0ABD0ZYD4_CARAN</name>
<keyword evidence="2 4" id="KW-0863">Zinc-finger</keyword>
<dbReference type="Proteomes" id="UP001558713">
    <property type="component" value="Unassembled WGS sequence"/>
</dbReference>
<evidence type="ECO:0000256" key="1">
    <source>
        <dbReference type="ARBA" id="ARBA00022723"/>
    </source>
</evidence>
<evidence type="ECO:0000259" key="5">
    <source>
        <dbReference type="PROSITE" id="PS50089"/>
    </source>
</evidence>
<dbReference type="PROSITE" id="PS50089">
    <property type="entry name" value="ZF_RING_2"/>
    <property type="match status" value="1"/>
</dbReference>
<accession>A0ABD0ZYD4</accession>
<dbReference type="EMBL" id="JBANAX010000766">
    <property type="protein sequence ID" value="KAL1194040.1"/>
    <property type="molecule type" value="Genomic_DNA"/>
</dbReference>
<dbReference type="InterPro" id="IPR001841">
    <property type="entry name" value="Znf_RING"/>
</dbReference>
<dbReference type="SMART" id="SM00184">
    <property type="entry name" value="RING"/>
    <property type="match status" value="1"/>
</dbReference>
<feature type="domain" description="RING-type" evidence="5">
    <location>
        <begin position="142"/>
        <end position="182"/>
    </location>
</feature>
<evidence type="ECO:0000313" key="6">
    <source>
        <dbReference type="EMBL" id="KAL1194040.1"/>
    </source>
</evidence>
<gene>
    <name evidence="6" type="ORF">V5N11_006466</name>
</gene>
<dbReference type="InterPro" id="IPR013083">
    <property type="entry name" value="Znf_RING/FYVE/PHD"/>
</dbReference>
<evidence type="ECO:0000256" key="4">
    <source>
        <dbReference type="PROSITE-ProRule" id="PRU00175"/>
    </source>
</evidence>
<sequence length="186" mass="21623">MDNESIKLEVDVTAWYDAPWSGVIISRSREIEELIIDENDDSITSLGSYPDSSSPRDPPIYLKLENFRPEHVYQVVRSLIHDHVMSEHISDHIVAKAQRLTNRQSIQEPLFMRVCVKLTQKKYMVVPYSCKSTTDSDQETTCAICLEDLSEDKLQIPNCSHWFHENCLIEWLKRNDSCPLCRQHTN</sequence>
<keyword evidence="7" id="KW-1185">Reference proteome</keyword>
<evidence type="ECO:0000313" key="7">
    <source>
        <dbReference type="Proteomes" id="UP001558713"/>
    </source>
</evidence>
<dbReference type="PANTHER" id="PTHR45969:SF69">
    <property type="entry name" value="FINGER DOMAIN PROTEIN, PUTATIVE (AFU_ORTHOLOGUE AFUA_3G12190)-RELATED"/>
    <property type="match status" value="1"/>
</dbReference>
<protein>
    <submittedName>
        <fullName evidence="6">RING-H2 finger protein ATL68</fullName>
    </submittedName>
</protein>
<dbReference type="SUPFAM" id="SSF57850">
    <property type="entry name" value="RING/U-box"/>
    <property type="match status" value="1"/>
</dbReference>
<dbReference type="PANTHER" id="PTHR45969">
    <property type="entry name" value="RING ZINC FINGER PROTEIN-RELATED"/>
    <property type="match status" value="1"/>
</dbReference>
<dbReference type="GO" id="GO:0008270">
    <property type="term" value="F:zinc ion binding"/>
    <property type="evidence" value="ECO:0007669"/>
    <property type="project" value="UniProtKB-KW"/>
</dbReference>